<dbReference type="InterPro" id="IPR007138">
    <property type="entry name" value="ABM_dom"/>
</dbReference>
<dbReference type="RefSeq" id="WP_274165455.1">
    <property type="nucleotide sequence ID" value="NZ_JAJUBC010000019.1"/>
</dbReference>
<dbReference type="PROSITE" id="PS51725">
    <property type="entry name" value="ABM"/>
    <property type="match status" value="1"/>
</dbReference>
<keyword evidence="3" id="KW-1185">Reference proteome</keyword>
<evidence type="ECO:0000313" key="2">
    <source>
        <dbReference type="EMBL" id="MDD1794629.1"/>
    </source>
</evidence>
<dbReference type="Gene3D" id="3.30.70.100">
    <property type="match status" value="1"/>
</dbReference>
<name>A0ABT5R2X6_9GAMM</name>
<gene>
    <name evidence="2" type="ORF">LRP50_15960</name>
</gene>
<feature type="domain" description="ABM" evidence="1">
    <location>
        <begin position="2"/>
        <end position="91"/>
    </location>
</feature>
<protein>
    <submittedName>
        <fullName evidence="2">Antibiotic biosynthesis monooxygenase</fullName>
    </submittedName>
</protein>
<comment type="caution">
    <text evidence="2">The sequence shown here is derived from an EMBL/GenBank/DDBJ whole genome shotgun (WGS) entry which is preliminary data.</text>
</comment>
<dbReference type="Pfam" id="PF03992">
    <property type="entry name" value="ABM"/>
    <property type="match status" value="1"/>
</dbReference>
<evidence type="ECO:0000259" key="1">
    <source>
        <dbReference type="PROSITE" id="PS51725"/>
    </source>
</evidence>
<dbReference type="GO" id="GO:0004497">
    <property type="term" value="F:monooxygenase activity"/>
    <property type="evidence" value="ECO:0007669"/>
    <property type="project" value="UniProtKB-KW"/>
</dbReference>
<dbReference type="SUPFAM" id="SSF54909">
    <property type="entry name" value="Dimeric alpha+beta barrel"/>
    <property type="match status" value="1"/>
</dbReference>
<organism evidence="2 3">
    <name type="scientific">Enterovibrio gelatinilyticus</name>
    <dbReference type="NCBI Taxonomy" id="2899819"/>
    <lineage>
        <taxon>Bacteria</taxon>
        <taxon>Pseudomonadati</taxon>
        <taxon>Pseudomonadota</taxon>
        <taxon>Gammaproteobacteria</taxon>
        <taxon>Vibrionales</taxon>
        <taxon>Vibrionaceae</taxon>
        <taxon>Enterovibrio</taxon>
    </lineage>
</organism>
<proteinExistence type="predicted"/>
<reference evidence="2" key="1">
    <citation type="submission" date="2021-12" db="EMBL/GenBank/DDBJ databases">
        <title>Enterovibrio ZSDZ35 sp. nov. and Enterovibrio ZSDZ42 sp. nov., isolated from coastal seawater in Qingdao.</title>
        <authorList>
            <person name="Zhang P."/>
        </authorList>
    </citation>
    <scope>NUCLEOTIDE SEQUENCE</scope>
    <source>
        <strain evidence="2">ZSDZ42</strain>
    </source>
</reference>
<dbReference type="EMBL" id="JAJUBC010000019">
    <property type="protein sequence ID" value="MDD1794629.1"/>
    <property type="molecule type" value="Genomic_DNA"/>
</dbReference>
<accession>A0ABT5R2X6</accession>
<keyword evidence="2" id="KW-0560">Oxidoreductase</keyword>
<keyword evidence="2" id="KW-0503">Monooxygenase</keyword>
<sequence length="102" mass="11801">MILEVAILNVVPGQEADFESAFSCAQKIIAAQRGYVSHEVRRCMENASRYVLLVNWETLEDHTEGFRQSEGYLEWKALLHHFYDPFPTVEHYEPVPSLKTCN</sequence>
<dbReference type="InterPro" id="IPR011008">
    <property type="entry name" value="Dimeric_a/b-barrel"/>
</dbReference>
<evidence type="ECO:0000313" key="3">
    <source>
        <dbReference type="Proteomes" id="UP001149400"/>
    </source>
</evidence>
<dbReference type="Proteomes" id="UP001149400">
    <property type="component" value="Unassembled WGS sequence"/>
</dbReference>